<evidence type="ECO:0008006" key="3">
    <source>
        <dbReference type="Google" id="ProtNLM"/>
    </source>
</evidence>
<evidence type="ECO:0000313" key="2">
    <source>
        <dbReference type="Proteomes" id="UP000541857"/>
    </source>
</evidence>
<keyword evidence="2" id="KW-1185">Reference proteome</keyword>
<gene>
    <name evidence="1" type="ORF">H3Z82_00330</name>
</gene>
<dbReference type="RefSeq" id="WP_182201886.1">
    <property type="nucleotide sequence ID" value="NZ_JACGLT010000001.1"/>
</dbReference>
<evidence type="ECO:0000313" key="1">
    <source>
        <dbReference type="EMBL" id="MBA6151165.1"/>
    </source>
</evidence>
<sequence length="130" mass="15233">MGIIKYYNFEDSEVFIFDGFIINQVKEAVVIEPHHNDILNKIVQEHFSGKNMVYISNRVKSYSVNPLIYPEAEKIPNLIAIAIIPKTGLMRRNAEYEQEFFNKPYEIFDNLTNAIVWVQNIMTNMENKSE</sequence>
<name>A0A7W2R2R0_9FLAO</name>
<dbReference type="EMBL" id="JACGLT010000001">
    <property type="protein sequence ID" value="MBA6151165.1"/>
    <property type="molecule type" value="Genomic_DNA"/>
</dbReference>
<protein>
    <recommendedName>
        <fullName evidence="3">STAS/SEC14 domain-containing protein</fullName>
    </recommendedName>
</protein>
<comment type="caution">
    <text evidence="1">The sequence shown here is derived from an EMBL/GenBank/DDBJ whole genome shotgun (WGS) entry which is preliminary data.</text>
</comment>
<accession>A0A7W2R2R0</accession>
<organism evidence="1 2">
    <name type="scientific">Gelidibacter maritimus</name>
    <dbReference type="NCBI Taxonomy" id="2761487"/>
    <lineage>
        <taxon>Bacteria</taxon>
        <taxon>Pseudomonadati</taxon>
        <taxon>Bacteroidota</taxon>
        <taxon>Flavobacteriia</taxon>
        <taxon>Flavobacteriales</taxon>
        <taxon>Flavobacteriaceae</taxon>
        <taxon>Gelidibacter</taxon>
    </lineage>
</organism>
<reference evidence="1 2" key="1">
    <citation type="submission" date="2020-07" db="EMBL/GenBank/DDBJ databases">
        <title>Bacterium isolated from marine sediment.</title>
        <authorList>
            <person name="Shang D."/>
        </authorList>
    </citation>
    <scope>NUCLEOTIDE SEQUENCE [LARGE SCALE GENOMIC DNA]</scope>
    <source>
        <strain evidence="1 2">F6074</strain>
    </source>
</reference>
<proteinExistence type="predicted"/>
<dbReference type="AlphaFoldDB" id="A0A7W2R2R0"/>
<dbReference type="Proteomes" id="UP000541857">
    <property type="component" value="Unassembled WGS sequence"/>
</dbReference>